<dbReference type="GeneID" id="39584725"/>
<dbReference type="AlphaFoldDB" id="A0A427Y987"/>
<dbReference type="OrthoDB" id="2576135at2759"/>
<feature type="compositionally biased region" description="Low complexity" evidence="1">
    <location>
        <begin position="37"/>
        <end position="52"/>
    </location>
</feature>
<gene>
    <name evidence="2" type="ORF">EHS24_000182</name>
</gene>
<dbReference type="EMBL" id="RSCE01000001">
    <property type="protein sequence ID" value="RSH87668.1"/>
    <property type="molecule type" value="Genomic_DNA"/>
</dbReference>
<proteinExistence type="predicted"/>
<feature type="compositionally biased region" description="Basic and acidic residues" evidence="1">
    <location>
        <begin position="61"/>
        <end position="76"/>
    </location>
</feature>
<accession>A0A427Y987</accession>
<name>A0A427Y987_9TREE</name>
<feature type="compositionally biased region" description="Basic and acidic residues" evidence="1">
    <location>
        <begin position="161"/>
        <end position="173"/>
    </location>
</feature>
<organism evidence="2 3">
    <name type="scientific">Apiotrichum porosum</name>
    <dbReference type="NCBI Taxonomy" id="105984"/>
    <lineage>
        <taxon>Eukaryota</taxon>
        <taxon>Fungi</taxon>
        <taxon>Dikarya</taxon>
        <taxon>Basidiomycota</taxon>
        <taxon>Agaricomycotina</taxon>
        <taxon>Tremellomycetes</taxon>
        <taxon>Trichosporonales</taxon>
        <taxon>Trichosporonaceae</taxon>
        <taxon>Apiotrichum</taxon>
    </lineage>
</organism>
<evidence type="ECO:0000313" key="2">
    <source>
        <dbReference type="EMBL" id="RSH87668.1"/>
    </source>
</evidence>
<evidence type="ECO:0000313" key="3">
    <source>
        <dbReference type="Proteomes" id="UP000279236"/>
    </source>
</evidence>
<feature type="region of interest" description="Disordered" evidence="1">
    <location>
        <begin position="267"/>
        <end position="287"/>
    </location>
</feature>
<dbReference type="RefSeq" id="XP_028479876.1">
    <property type="nucleotide sequence ID" value="XM_028616019.1"/>
</dbReference>
<keyword evidence="3" id="KW-1185">Reference proteome</keyword>
<reference evidence="2 3" key="1">
    <citation type="submission" date="2018-11" db="EMBL/GenBank/DDBJ databases">
        <title>Genome sequence of Apiotrichum porosum DSM 27194.</title>
        <authorList>
            <person name="Aliyu H."/>
            <person name="Gorte O."/>
            <person name="Ochsenreither K."/>
        </authorList>
    </citation>
    <scope>NUCLEOTIDE SEQUENCE [LARGE SCALE GENOMIC DNA]</scope>
    <source>
        <strain evidence="2 3">DSM 27194</strain>
    </source>
</reference>
<dbReference type="STRING" id="105984.A0A427Y987"/>
<sequence length="390" mass="41524">MPPAGSRSPSPHVWSTTDTVPTLADIALPPRRRLRDGSTSTASSRSNGTSSRPPAKSAKRTRSERSGSSRSDHLGDPQDPNPSGAVPSRTAEESRRLPKLNPRARSTLFYSSDTDSGSDGDDKDGAMERETNDAQKRQRDEYQLPPEVAPTSASTPSTGDPGERRFTAQEKGKGRAVAPASPSPGPEIVTVSDDEEEEDVPGADFDESIQFISSTPASEPVAAEEEVEGIIDEDSSLSAFTCPVCFCAPTNPRSHHAVTCSATLASTRLSSPPSSVPPTHGLHPKVRHPAEWGRDALRDAIETERDDRLRADLAAQGMDQADAEAVIDLHHDEAEVKMENPLKGLWDLEAGWVIEGECPVCRKPIAGGLGPLGSGIGGVTVIETRVMFAT</sequence>
<feature type="region of interest" description="Disordered" evidence="1">
    <location>
        <begin position="1"/>
        <end position="200"/>
    </location>
</feature>
<feature type="compositionally biased region" description="Basic and acidic residues" evidence="1">
    <location>
        <begin position="123"/>
        <end position="142"/>
    </location>
</feature>
<evidence type="ECO:0000256" key="1">
    <source>
        <dbReference type="SAM" id="MobiDB-lite"/>
    </source>
</evidence>
<protein>
    <submittedName>
        <fullName evidence="2">Uncharacterized protein</fullName>
    </submittedName>
</protein>
<dbReference type="Proteomes" id="UP000279236">
    <property type="component" value="Unassembled WGS sequence"/>
</dbReference>
<feature type="compositionally biased region" description="Polar residues" evidence="1">
    <location>
        <begin position="7"/>
        <end position="20"/>
    </location>
</feature>
<comment type="caution">
    <text evidence="2">The sequence shown here is derived from an EMBL/GenBank/DDBJ whole genome shotgun (WGS) entry which is preliminary data.</text>
</comment>